<keyword evidence="4" id="KW-0238">DNA-binding</keyword>
<evidence type="ECO:0000256" key="4">
    <source>
        <dbReference type="ARBA" id="ARBA00023125"/>
    </source>
</evidence>
<evidence type="ECO:0000256" key="3">
    <source>
        <dbReference type="ARBA" id="ARBA00023015"/>
    </source>
</evidence>
<comment type="caution">
    <text evidence="8">The sequence shown here is derived from an EMBL/GenBank/DDBJ whole genome shotgun (WGS) entry which is preliminary data.</text>
</comment>
<dbReference type="Gene3D" id="4.10.240.10">
    <property type="entry name" value="Zn(2)-C6 fungal-type DNA-binding domain"/>
    <property type="match status" value="1"/>
</dbReference>
<proteinExistence type="predicted"/>
<dbReference type="InterPro" id="IPR001138">
    <property type="entry name" value="Zn2Cys6_DnaBD"/>
</dbReference>
<name>A0ABR4KJ61_9EURO</name>
<dbReference type="Pfam" id="PF00172">
    <property type="entry name" value="Zn_clus"/>
    <property type="match status" value="1"/>
</dbReference>
<dbReference type="InterPro" id="IPR036864">
    <property type="entry name" value="Zn2-C6_fun-type_DNA-bd_sf"/>
</dbReference>
<evidence type="ECO:0000259" key="7">
    <source>
        <dbReference type="PROSITE" id="PS50048"/>
    </source>
</evidence>
<dbReference type="PANTHER" id="PTHR36206:SF4">
    <property type="entry name" value="HYPOTHETICAL CONSERVED PROTEIN (EUROFUNG)-RELATED"/>
    <property type="match status" value="1"/>
</dbReference>
<organism evidence="8 9">
    <name type="scientific">Aspergillus pseudoustus</name>
    <dbReference type="NCBI Taxonomy" id="1810923"/>
    <lineage>
        <taxon>Eukaryota</taxon>
        <taxon>Fungi</taxon>
        <taxon>Dikarya</taxon>
        <taxon>Ascomycota</taxon>
        <taxon>Pezizomycotina</taxon>
        <taxon>Eurotiomycetes</taxon>
        <taxon>Eurotiomycetidae</taxon>
        <taxon>Eurotiales</taxon>
        <taxon>Aspergillaceae</taxon>
        <taxon>Aspergillus</taxon>
        <taxon>Aspergillus subgen. Nidulantes</taxon>
    </lineage>
</organism>
<dbReference type="SMART" id="SM00066">
    <property type="entry name" value="GAL4"/>
    <property type="match status" value="1"/>
</dbReference>
<gene>
    <name evidence="8" type="ORF">BJY01DRAFT_232674</name>
</gene>
<feature type="domain" description="Zn(2)-C6 fungal-type" evidence="7">
    <location>
        <begin position="7"/>
        <end position="35"/>
    </location>
</feature>
<dbReference type="InterPro" id="IPR052360">
    <property type="entry name" value="Transcr_Regulatory_Proteins"/>
</dbReference>
<sequence length="505" mass="56294">MPKVRTGCRTCKQRRIKCDEGKPFCQNCSRTGRRCEGYPQAMDASGKELQTKQEGLEIREYSLPFKVPGSQADRQLLHFYCVEAAGSLSSFSDPTLWSTLILQRSHHQPVIRNALVTLAGLYREYLQGGYSIQPSGSQTAMLRIAKCHRQLRLYLRSADVSPETPLICSVLFFAFETLVGDAISAIQHLNNGLNLLKQSLARSHRSSSTDEILPYLTALFSRLDVQASTFDDERAPVLTLVSLEEMSGSADAVPAQLTSLVEAEAVLTKLQNWLMHHIIAHVQHKHKPVEEFPPELLHERLVLYQQYERFLFGLNDLIASLPASMAHRALLLRIQALMYHAILLENIPQQTYPTPSPSEASFSCSTPAPSQMPNDALQSALLDMQRFLSSLGDRGTPRHFTLCSQLVAILYFLCLKTTNHKSREAAFSLLQHSNLPARDGLWEAQKAIVVLRTLMSQAPTQPGEEDATAAAERLEDTGKEIFDANDGGIEHVFRTLTCQSAPQPT</sequence>
<dbReference type="InterPro" id="IPR021858">
    <property type="entry name" value="Fun_TF"/>
</dbReference>
<dbReference type="PANTHER" id="PTHR36206">
    <property type="entry name" value="ASPERCRYPTIN BIOSYNTHESIS CLUSTER-SPECIFIC TRANSCRIPTION REGULATOR ATNN-RELATED"/>
    <property type="match status" value="1"/>
</dbReference>
<dbReference type="PROSITE" id="PS50048">
    <property type="entry name" value="ZN2_CY6_FUNGAL_2"/>
    <property type="match status" value="1"/>
</dbReference>
<evidence type="ECO:0000256" key="6">
    <source>
        <dbReference type="ARBA" id="ARBA00023242"/>
    </source>
</evidence>
<keyword evidence="1" id="KW-0479">Metal-binding</keyword>
<keyword evidence="6" id="KW-0539">Nucleus</keyword>
<keyword evidence="2" id="KW-0862">Zinc</keyword>
<evidence type="ECO:0000256" key="2">
    <source>
        <dbReference type="ARBA" id="ARBA00022833"/>
    </source>
</evidence>
<evidence type="ECO:0000313" key="8">
    <source>
        <dbReference type="EMBL" id="KAL2852047.1"/>
    </source>
</evidence>
<accession>A0ABR4KJ61</accession>
<evidence type="ECO:0000256" key="5">
    <source>
        <dbReference type="ARBA" id="ARBA00023163"/>
    </source>
</evidence>
<dbReference type="Proteomes" id="UP001610446">
    <property type="component" value="Unassembled WGS sequence"/>
</dbReference>
<dbReference type="EMBL" id="JBFXLU010000026">
    <property type="protein sequence ID" value="KAL2852047.1"/>
    <property type="molecule type" value="Genomic_DNA"/>
</dbReference>
<evidence type="ECO:0000313" key="9">
    <source>
        <dbReference type="Proteomes" id="UP001610446"/>
    </source>
</evidence>
<dbReference type="PROSITE" id="PS00463">
    <property type="entry name" value="ZN2_CY6_FUNGAL_1"/>
    <property type="match status" value="1"/>
</dbReference>
<keyword evidence="3" id="KW-0805">Transcription regulation</keyword>
<dbReference type="CDD" id="cd00067">
    <property type="entry name" value="GAL4"/>
    <property type="match status" value="1"/>
</dbReference>
<keyword evidence="5" id="KW-0804">Transcription</keyword>
<evidence type="ECO:0000256" key="1">
    <source>
        <dbReference type="ARBA" id="ARBA00022723"/>
    </source>
</evidence>
<keyword evidence="9" id="KW-1185">Reference proteome</keyword>
<dbReference type="Pfam" id="PF11951">
    <property type="entry name" value="Fungal_trans_2"/>
    <property type="match status" value="1"/>
</dbReference>
<dbReference type="SUPFAM" id="SSF57701">
    <property type="entry name" value="Zn2/Cys6 DNA-binding domain"/>
    <property type="match status" value="1"/>
</dbReference>
<protein>
    <recommendedName>
        <fullName evidence="7">Zn(2)-C6 fungal-type domain-containing protein</fullName>
    </recommendedName>
</protein>
<reference evidence="8 9" key="1">
    <citation type="submission" date="2024-07" db="EMBL/GenBank/DDBJ databases">
        <title>Section-level genome sequencing and comparative genomics of Aspergillus sections Usti and Cavernicolus.</title>
        <authorList>
            <consortium name="Lawrence Berkeley National Laboratory"/>
            <person name="Nybo J.L."/>
            <person name="Vesth T.C."/>
            <person name="Theobald S."/>
            <person name="Frisvad J.C."/>
            <person name="Larsen T.O."/>
            <person name="Kjaerboelling I."/>
            <person name="Rothschild-Mancinelli K."/>
            <person name="Lyhne E.K."/>
            <person name="Kogle M.E."/>
            <person name="Barry K."/>
            <person name="Clum A."/>
            <person name="Na H."/>
            <person name="Ledsgaard L."/>
            <person name="Lin J."/>
            <person name="Lipzen A."/>
            <person name="Kuo A."/>
            <person name="Riley R."/>
            <person name="Mondo S."/>
            <person name="Labutti K."/>
            <person name="Haridas S."/>
            <person name="Pangalinan J."/>
            <person name="Salamov A.A."/>
            <person name="Simmons B.A."/>
            <person name="Magnuson J.K."/>
            <person name="Chen J."/>
            <person name="Drula E."/>
            <person name="Henrissat B."/>
            <person name="Wiebenga A."/>
            <person name="Lubbers R.J."/>
            <person name="Gomes A.C."/>
            <person name="Makela M.R."/>
            <person name="Stajich J."/>
            <person name="Grigoriev I.V."/>
            <person name="Mortensen U.H."/>
            <person name="De Vries R.P."/>
            <person name="Baker S.E."/>
            <person name="Andersen M.R."/>
        </authorList>
    </citation>
    <scope>NUCLEOTIDE SEQUENCE [LARGE SCALE GENOMIC DNA]</scope>
    <source>
        <strain evidence="8 9">CBS 123904</strain>
    </source>
</reference>